<comment type="caution">
    <text evidence="1">The sequence shown here is derived from an EMBL/GenBank/DDBJ whole genome shotgun (WGS) entry which is preliminary data.</text>
</comment>
<feature type="non-terminal residue" evidence="1">
    <location>
        <position position="20"/>
    </location>
</feature>
<proteinExistence type="predicted"/>
<keyword evidence="3" id="KW-1185">Reference proteome</keyword>
<dbReference type="Proteomes" id="UP000663829">
    <property type="component" value="Unassembled WGS sequence"/>
</dbReference>
<dbReference type="AlphaFoldDB" id="A0A815ZF12"/>
<evidence type="ECO:0000313" key="3">
    <source>
        <dbReference type="Proteomes" id="UP000663829"/>
    </source>
</evidence>
<name>A0A815ZF12_9BILA</name>
<dbReference type="EMBL" id="CAJNOQ010031711">
    <property type="protein sequence ID" value="CAF1581425.1"/>
    <property type="molecule type" value="Genomic_DNA"/>
</dbReference>
<dbReference type="EMBL" id="CAJOBC010097686">
    <property type="protein sequence ID" value="CAF4449184.1"/>
    <property type="molecule type" value="Genomic_DNA"/>
</dbReference>
<dbReference type="Proteomes" id="UP000681722">
    <property type="component" value="Unassembled WGS sequence"/>
</dbReference>
<organism evidence="1 3">
    <name type="scientific">Didymodactylos carnosus</name>
    <dbReference type="NCBI Taxonomy" id="1234261"/>
    <lineage>
        <taxon>Eukaryota</taxon>
        <taxon>Metazoa</taxon>
        <taxon>Spiralia</taxon>
        <taxon>Gnathifera</taxon>
        <taxon>Rotifera</taxon>
        <taxon>Eurotatoria</taxon>
        <taxon>Bdelloidea</taxon>
        <taxon>Philodinida</taxon>
        <taxon>Philodinidae</taxon>
        <taxon>Didymodactylos</taxon>
    </lineage>
</organism>
<accession>A0A815ZF12</accession>
<sequence>MQKYFQTGFPVPWPKGTCKG</sequence>
<reference evidence="1" key="1">
    <citation type="submission" date="2021-02" db="EMBL/GenBank/DDBJ databases">
        <authorList>
            <person name="Nowell W R."/>
        </authorList>
    </citation>
    <scope>NUCLEOTIDE SEQUENCE</scope>
</reference>
<evidence type="ECO:0000313" key="1">
    <source>
        <dbReference type="EMBL" id="CAF1581425.1"/>
    </source>
</evidence>
<evidence type="ECO:0000313" key="2">
    <source>
        <dbReference type="EMBL" id="CAF4449184.1"/>
    </source>
</evidence>
<protein>
    <submittedName>
        <fullName evidence="1">Uncharacterized protein</fullName>
    </submittedName>
</protein>
<gene>
    <name evidence="1" type="ORF">GPM918_LOCUS41121</name>
    <name evidence="2" type="ORF">SRO942_LOCUS42137</name>
</gene>